<proteinExistence type="predicted"/>
<reference evidence="1 2" key="1">
    <citation type="submission" date="2016-07" db="EMBL/GenBank/DDBJ databases">
        <title>Multi-omics approach to identify versatile polysaccharide utilization systems of a marine flavobacterium Gramella flava.</title>
        <authorList>
            <person name="Tang K."/>
        </authorList>
    </citation>
    <scope>NUCLEOTIDE SEQUENCE [LARGE SCALE GENOMIC DNA]</scope>
    <source>
        <strain evidence="1 2">JLT2011</strain>
    </source>
</reference>
<dbReference type="STRING" id="1229726.GRFL_2358"/>
<evidence type="ECO:0000313" key="1">
    <source>
        <dbReference type="EMBL" id="APU69082.1"/>
    </source>
</evidence>
<dbReference type="RefSeq" id="WP_169833975.1">
    <property type="nucleotide sequence ID" value="NZ_AMRU01000011.1"/>
</dbReference>
<sequence>MIDLDQETWMYLALIAIFLAYFIWNSRRLKSNRKNRKNRDFRRRYLERKQEKESEKY</sequence>
<protein>
    <submittedName>
        <fullName evidence="1">Uncharacterized protein</fullName>
    </submittedName>
</protein>
<dbReference type="Proteomes" id="UP000186230">
    <property type="component" value="Chromosome"/>
</dbReference>
<dbReference type="EMBL" id="CP016359">
    <property type="protein sequence ID" value="APU69082.1"/>
    <property type="molecule type" value="Genomic_DNA"/>
</dbReference>
<evidence type="ECO:0000313" key="2">
    <source>
        <dbReference type="Proteomes" id="UP000186230"/>
    </source>
</evidence>
<keyword evidence="2" id="KW-1185">Reference proteome</keyword>
<name>A0A1L7I7K1_9FLAO</name>
<dbReference type="AlphaFoldDB" id="A0A1L7I7K1"/>
<accession>A0A1L7I7K1</accession>
<dbReference type="KEGG" id="gfl:GRFL_2358"/>
<organism evidence="1 2">
    <name type="scientific">Christiangramia flava JLT2011</name>
    <dbReference type="NCBI Taxonomy" id="1229726"/>
    <lineage>
        <taxon>Bacteria</taxon>
        <taxon>Pseudomonadati</taxon>
        <taxon>Bacteroidota</taxon>
        <taxon>Flavobacteriia</taxon>
        <taxon>Flavobacteriales</taxon>
        <taxon>Flavobacteriaceae</taxon>
        <taxon>Christiangramia</taxon>
    </lineage>
</organism>
<gene>
    <name evidence="1" type="ORF">GRFL_2358</name>
</gene>